<keyword evidence="2" id="KW-1185">Reference proteome</keyword>
<comment type="caution">
    <text evidence="1">The sequence shown here is derived from an EMBL/GenBank/DDBJ whole genome shotgun (WGS) entry which is preliminary data.</text>
</comment>
<reference evidence="1 2" key="1">
    <citation type="journal article" date="2022" name="bioRxiv">
        <title>The genome of the oomycete Peronosclerospora sorghi, a cosmopolitan pathogen of maize and sorghum, is inflated with dispersed pseudogenes.</title>
        <authorList>
            <person name="Fletcher K."/>
            <person name="Martin F."/>
            <person name="Isakeit T."/>
            <person name="Cavanaugh K."/>
            <person name="Magill C."/>
            <person name="Michelmore R."/>
        </authorList>
    </citation>
    <scope>NUCLEOTIDE SEQUENCE [LARGE SCALE GENOMIC DNA]</scope>
    <source>
        <strain evidence="1">P6</strain>
    </source>
</reference>
<gene>
    <name evidence="1" type="ORF">PsorP6_016174</name>
</gene>
<dbReference type="Proteomes" id="UP001163321">
    <property type="component" value="Chromosome 8"/>
</dbReference>
<protein>
    <submittedName>
        <fullName evidence="1">Uncharacterized protein</fullName>
    </submittedName>
</protein>
<evidence type="ECO:0000313" key="2">
    <source>
        <dbReference type="Proteomes" id="UP001163321"/>
    </source>
</evidence>
<dbReference type="EMBL" id="CM047587">
    <property type="protein sequence ID" value="KAI9907156.1"/>
    <property type="molecule type" value="Genomic_DNA"/>
</dbReference>
<organism evidence="1 2">
    <name type="scientific">Peronosclerospora sorghi</name>
    <dbReference type="NCBI Taxonomy" id="230839"/>
    <lineage>
        <taxon>Eukaryota</taxon>
        <taxon>Sar</taxon>
        <taxon>Stramenopiles</taxon>
        <taxon>Oomycota</taxon>
        <taxon>Peronosporomycetes</taxon>
        <taxon>Peronosporales</taxon>
        <taxon>Peronosporaceae</taxon>
        <taxon>Peronosclerospora</taxon>
    </lineage>
</organism>
<name>A0ACC0VMY9_9STRA</name>
<sequence length="123" mass="13997">MNHCARRSAADADWNSVAQNSKSAATVHNSAHRHHFYSTIMCSLSIHVRQIHGPNLFLLDNVYRQPAMNERVPIRADYRMLVNDYDEEKALISPEELCSEDQHLVTHVVYGVDGVHCFQGIHS</sequence>
<evidence type="ECO:0000313" key="1">
    <source>
        <dbReference type="EMBL" id="KAI9907156.1"/>
    </source>
</evidence>
<accession>A0ACC0VMY9</accession>
<proteinExistence type="predicted"/>